<organism evidence="2 3">
    <name type="scientific">Pseudolycoriella hygida</name>
    <dbReference type="NCBI Taxonomy" id="35572"/>
    <lineage>
        <taxon>Eukaryota</taxon>
        <taxon>Metazoa</taxon>
        <taxon>Ecdysozoa</taxon>
        <taxon>Arthropoda</taxon>
        <taxon>Hexapoda</taxon>
        <taxon>Insecta</taxon>
        <taxon>Pterygota</taxon>
        <taxon>Neoptera</taxon>
        <taxon>Endopterygota</taxon>
        <taxon>Diptera</taxon>
        <taxon>Nematocera</taxon>
        <taxon>Sciaroidea</taxon>
        <taxon>Sciaridae</taxon>
        <taxon>Pseudolycoriella</taxon>
    </lineage>
</organism>
<evidence type="ECO:0000256" key="1">
    <source>
        <dbReference type="SAM" id="MobiDB-lite"/>
    </source>
</evidence>
<comment type="caution">
    <text evidence="2">The sequence shown here is derived from an EMBL/GenBank/DDBJ whole genome shotgun (WGS) entry which is preliminary data.</text>
</comment>
<dbReference type="Proteomes" id="UP001151699">
    <property type="component" value="Chromosome A"/>
</dbReference>
<keyword evidence="3" id="KW-1185">Reference proteome</keyword>
<name>A0A9Q0NF32_9DIPT</name>
<accession>A0A9Q0NF32</accession>
<dbReference type="EMBL" id="WJQU01000001">
    <property type="protein sequence ID" value="KAJ6649020.1"/>
    <property type="molecule type" value="Genomic_DNA"/>
</dbReference>
<sequence length="110" mass="13300">MLWDMKKYREYSEAPEYLDLAQNFKKDGRRLIVKTNNEKWRVDDVNRTSFIRYSGSGVQNCFACEEYKRANADYDNYHTNPTPQVEERQDENEQGERSGVKRRYVEDDWD</sequence>
<proteinExistence type="predicted"/>
<feature type="region of interest" description="Disordered" evidence="1">
    <location>
        <begin position="73"/>
        <end position="110"/>
    </location>
</feature>
<dbReference type="AlphaFoldDB" id="A0A9Q0NF32"/>
<protein>
    <submittedName>
        <fullName evidence="2">Uncharacterized protein</fullName>
    </submittedName>
</protein>
<reference evidence="2" key="1">
    <citation type="submission" date="2022-07" db="EMBL/GenBank/DDBJ databases">
        <authorList>
            <person name="Trinca V."/>
            <person name="Uliana J.V.C."/>
            <person name="Torres T.T."/>
            <person name="Ward R.J."/>
            <person name="Monesi N."/>
        </authorList>
    </citation>
    <scope>NUCLEOTIDE SEQUENCE</scope>
    <source>
        <strain evidence="2">HSMRA1968</strain>
        <tissue evidence="2">Whole embryos</tissue>
    </source>
</reference>
<evidence type="ECO:0000313" key="3">
    <source>
        <dbReference type="Proteomes" id="UP001151699"/>
    </source>
</evidence>
<evidence type="ECO:0000313" key="2">
    <source>
        <dbReference type="EMBL" id="KAJ6649020.1"/>
    </source>
</evidence>
<feature type="compositionally biased region" description="Basic and acidic residues" evidence="1">
    <location>
        <begin position="94"/>
        <end position="110"/>
    </location>
</feature>
<gene>
    <name evidence="2" type="ORF">Bhyg_04252</name>
</gene>